<dbReference type="Proteomes" id="UP000266861">
    <property type="component" value="Unassembled WGS sequence"/>
</dbReference>
<dbReference type="EMBL" id="PQFF01000130">
    <property type="protein sequence ID" value="RHZ79978.1"/>
    <property type="molecule type" value="Genomic_DNA"/>
</dbReference>
<protein>
    <submittedName>
        <fullName evidence="1">Uncharacterized protein</fullName>
    </submittedName>
</protein>
<comment type="caution">
    <text evidence="1">The sequence shown here is derived from an EMBL/GenBank/DDBJ whole genome shotgun (WGS) entry which is preliminary data.</text>
</comment>
<accession>A0A397IZX5</accession>
<name>A0A397IZX5_9GLOM</name>
<gene>
    <name evidence="1" type="ORF">Glove_139g62</name>
</gene>
<sequence length="114" mass="13801">MKSFHTIQLYLKRDEALSYNPTLYLKRDEALSYDPTLYLKRDAEAKPYYYYKLKKVSDDEEIIPLSIKDAFSELEAFIKNFEQNDNSEFNFNDLRIFKKYLQISRVIEFESKKQ</sequence>
<reference evidence="1 2" key="1">
    <citation type="submission" date="2018-08" db="EMBL/GenBank/DDBJ databases">
        <title>Genome and evolution of the arbuscular mycorrhizal fungus Diversispora epigaea (formerly Glomus versiforme) and its bacterial endosymbionts.</title>
        <authorList>
            <person name="Sun X."/>
            <person name="Fei Z."/>
            <person name="Harrison M."/>
        </authorList>
    </citation>
    <scope>NUCLEOTIDE SEQUENCE [LARGE SCALE GENOMIC DNA]</scope>
    <source>
        <strain evidence="1 2">IT104</strain>
    </source>
</reference>
<proteinExistence type="predicted"/>
<dbReference type="OrthoDB" id="2374581at2759"/>
<evidence type="ECO:0000313" key="2">
    <source>
        <dbReference type="Proteomes" id="UP000266861"/>
    </source>
</evidence>
<dbReference type="AlphaFoldDB" id="A0A397IZX5"/>
<evidence type="ECO:0000313" key="1">
    <source>
        <dbReference type="EMBL" id="RHZ79978.1"/>
    </source>
</evidence>
<keyword evidence="2" id="KW-1185">Reference proteome</keyword>
<organism evidence="1 2">
    <name type="scientific">Diversispora epigaea</name>
    <dbReference type="NCBI Taxonomy" id="1348612"/>
    <lineage>
        <taxon>Eukaryota</taxon>
        <taxon>Fungi</taxon>
        <taxon>Fungi incertae sedis</taxon>
        <taxon>Mucoromycota</taxon>
        <taxon>Glomeromycotina</taxon>
        <taxon>Glomeromycetes</taxon>
        <taxon>Diversisporales</taxon>
        <taxon>Diversisporaceae</taxon>
        <taxon>Diversispora</taxon>
    </lineage>
</organism>